<dbReference type="FunFam" id="3.40.605.10:FF:000012">
    <property type="entry name" value="NAD-dependent succinate-semialdehyde dehydrogenase"/>
    <property type="match status" value="1"/>
</dbReference>
<dbReference type="Pfam" id="PF00171">
    <property type="entry name" value="Aldedh"/>
    <property type="match status" value="1"/>
</dbReference>
<comment type="similarity">
    <text evidence="1">Belongs to the aldehyde dehydrogenase family.</text>
</comment>
<dbReference type="AlphaFoldDB" id="A0A1A0R8D1"/>
<proteinExistence type="inferred from homology"/>
<dbReference type="PANTHER" id="PTHR43217:SF2">
    <property type="entry name" value="SUCCINATE-SEMIALDEHYDE DEHYDROGENASE [NADP(+)]"/>
    <property type="match status" value="1"/>
</dbReference>
<reference evidence="6" key="1">
    <citation type="submission" date="2016-06" db="EMBL/GenBank/DDBJ databases">
        <authorList>
            <person name="Sutton G."/>
            <person name="Brinkac L."/>
            <person name="Sanka R."/>
            <person name="Adams M."/>
            <person name="Lau E."/>
            <person name="Mehaffy C."/>
            <person name="Tameris M."/>
            <person name="Hatherill M."/>
            <person name="Hanekom W."/>
            <person name="Mahomed H."/>
            <person name="Mcshane H."/>
        </authorList>
    </citation>
    <scope>NUCLEOTIDE SEQUENCE [LARGE SCALE GENOMIC DNA]</scope>
    <source>
        <strain evidence="6">852002-51209_SCH5440388</strain>
    </source>
</reference>
<dbReference type="InterPro" id="IPR015590">
    <property type="entry name" value="Aldehyde_DH_dom"/>
</dbReference>
<evidence type="ECO:0000256" key="3">
    <source>
        <dbReference type="ARBA" id="ARBA00023002"/>
    </source>
</evidence>
<dbReference type="OrthoDB" id="6882680at2"/>
<dbReference type="InterPro" id="IPR016160">
    <property type="entry name" value="Ald_DH_CS_CYS"/>
</dbReference>
<dbReference type="PANTHER" id="PTHR43217">
    <property type="entry name" value="SUCCINATE SEMIALDEHYDE DEHYDROGENASE [NAD(P)+] SAD"/>
    <property type="match status" value="1"/>
</dbReference>
<dbReference type="GO" id="GO:0004777">
    <property type="term" value="F:succinate-semialdehyde dehydrogenase (NAD+) activity"/>
    <property type="evidence" value="ECO:0007669"/>
    <property type="project" value="TreeGrafter"/>
</dbReference>
<dbReference type="InterPro" id="IPR044148">
    <property type="entry name" value="ALDH_GabD1-like"/>
</dbReference>
<comment type="caution">
    <text evidence="5">The sequence shown here is derived from an EMBL/GenBank/DDBJ whole genome shotgun (WGS) entry which is preliminary data.</text>
</comment>
<keyword evidence="3" id="KW-0560">Oxidoreductase</keyword>
<dbReference type="PROSITE" id="PS00070">
    <property type="entry name" value="ALDEHYDE_DEHYDR_CYS"/>
    <property type="match status" value="1"/>
</dbReference>
<accession>A0A1A0R8D1</accession>
<protein>
    <submittedName>
        <fullName evidence="5">Succinate-semialdehyde dehydrogenase</fullName>
    </submittedName>
</protein>
<gene>
    <name evidence="5" type="ORF">A5792_17660</name>
</gene>
<dbReference type="EMBL" id="LZSO01000017">
    <property type="protein sequence ID" value="OBB30592.1"/>
    <property type="molecule type" value="Genomic_DNA"/>
</dbReference>
<dbReference type="RefSeq" id="WP_064931892.1">
    <property type="nucleotide sequence ID" value="NZ_LZSO01000017.1"/>
</dbReference>
<dbReference type="Gene3D" id="3.40.309.10">
    <property type="entry name" value="Aldehyde Dehydrogenase, Chain A, domain 2"/>
    <property type="match status" value="1"/>
</dbReference>
<dbReference type="Proteomes" id="UP000093902">
    <property type="component" value="Unassembled WGS sequence"/>
</dbReference>
<dbReference type="Gene3D" id="3.40.605.10">
    <property type="entry name" value="Aldehyde Dehydrogenase, Chain A, domain 1"/>
    <property type="match status" value="1"/>
</dbReference>
<keyword evidence="2" id="KW-0521">NADP</keyword>
<organism evidence="5 6">
    <name type="scientific">Mycolicibacterium peregrinum</name>
    <name type="common">Mycobacterium peregrinum</name>
    <dbReference type="NCBI Taxonomy" id="43304"/>
    <lineage>
        <taxon>Bacteria</taxon>
        <taxon>Bacillati</taxon>
        <taxon>Actinomycetota</taxon>
        <taxon>Actinomycetes</taxon>
        <taxon>Mycobacteriales</taxon>
        <taxon>Mycobacteriaceae</taxon>
        <taxon>Mycolicibacterium</taxon>
    </lineage>
</organism>
<dbReference type="SUPFAM" id="SSF53720">
    <property type="entry name" value="ALDH-like"/>
    <property type="match status" value="1"/>
</dbReference>
<evidence type="ECO:0000256" key="2">
    <source>
        <dbReference type="ARBA" id="ARBA00022857"/>
    </source>
</evidence>
<name>A0A1A0R8D1_MYCPR</name>
<evidence type="ECO:0000256" key="1">
    <source>
        <dbReference type="ARBA" id="ARBA00009986"/>
    </source>
</evidence>
<evidence type="ECO:0000313" key="6">
    <source>
        <dbReference type="Proteomes" id="UP000093902"/>
    </source>
</evidence>
<dbReference type="CDD" id="cd07100">
    <property type="entry name" value="ALDH_SSADH1_GabD1"/>
    <property type="match status" value="1"/>
</dbReference>
<dbReference type="InterPro" id="IPR047110">
    <property type="entry name" value="GABD/Sad-like"/>
</dbReference>
<sequence>MSTAIPFQVVNPATGETGARLPFIDEIALTAAITDAQAAQRSWRGVSVAERAAALRRVAQLHRDQLEDLARTAVREMGKPISQARAEVEFSADIYDYYAGEAGKLLAEDVIGLQSGTGSAVLRKHPLGVIVGIMPWNFPYYQVARFAAPSLAAGNAVLLKPAPQCPESAFKIQQIFAEAGFPNAVFTTIFATEEQITEVIADPRIAGVSFTGSERAGAVVGRLAGGAVKKSVLELGGSDPFLVLDVAELSAAVDAAVEARLDNSGQSCNGAKRIIVLDRHFDEFTELFVGKLAAVTPGDPMSEETVLGPLSSERAAQNLESQVRRALDAGAKALLPSSRDGAFHTCGVLADVDESNPIHREELFGPVAIVYRAADEADAVRIANDTPFGLGSYVFTDDPVQADRVADALDTGMVYVNGVGLDAVELPFGGTKRSGVGRELGSLGIREFVNYKLVRTATG</sequence>
<evidence type="ECO:0000313" key="5">
    <source>
        <dbReference type="EMBL" id="OBB30592.1"/>
    </source>
</evidence>
<evidence type="ECO:0000259" key="4">
    <source>
        <dbReference type="Pfam" id="PF00171"/>
    </source>
</evidence>
<dbReference type="InterPro" id="IPR016162">
    <property type="entry name" value="Ald_DH_N"/>
</dbReference>
<dbReference type="InterPro" id="IPR016163">
    <property type="entry name" value="Ald_DH_C"/>
</dbReference>
<feature type="domain" description="Aldehyde dehydrogenase" evidence="4">
    <location>
        <begin position="7"/>
        <end position="454"/>
    </location>
</feature>
<dbReference type="InterPro" id="IPR016161">
    <property type="entry name" value="Ald_DH/histidinol_DH"/>
</dbReference>
<dbReference type="GO" id="GO:0004030">
    <property type="term" value="F:aldehyde dehydrogenase [NAD(P)+] activity"/>
    <property type="evidence" value="ECO:0007669"/>
    <property type="project" value="InterPro"/>
</dbReference>